<keyword evidence="1" id="KW-0175">Coiled coil</keyword>
<proteinExistence type="predicted"/>
<dbReference type="Gene3D" id="1.10.287.1490">
    <property type="match status" value="1"/>
</dbReference>
<reference evidence="4" key="1">
    <citation type="submission" date="2016-06" db="UniProtKB">
        <authorList>
            <consortium name="WormBaseParasite"/>
        </authorList>
    </citation>
    <scope>IDENTIFICATION</scope>
</reference>
<keyword evidence="3" id="KW-1185">Reference proteome</keyword>
<dbReference type="WBParaSite" id="SBAD_0001156201-mRNA-1">
    <property type="protein sequence ID" value="SBAD_0001156201-mRNA-1"/>
    <property type="gene ID" value="SBAD_0001156201"/>
</dbReference>
<sequence>MQIDRTYYFSSFLELQVETRKSLTEEVVELKKKLNELIPEQSRKELELKRLEEECCDLKKQLSESLEETATLQNQMKEKMNEESSLKSLELDRQAEVDRLLSDITKLEAQLTEERNRWRNLQVRVPSI</sequence>
<evidence type="ECO:0000313" key="3">
    <source>
        <dbReference type="Proteomes" id="UP000270296"/>
    </source>
</evidence>
<accession>A0A183J5N4</accession>
<dbReference type="EMBL" id="UZAM01015208">
    <property type="protein sequence ID" value="VDP37800.1"/>
    <property type="molecule type" value="Genomic_DNA"/>
</dbReference>
<dbReference type="AlphaFoldDB" id="A0A183J5N4"/>
<reference evidence="2 3" key="2">
    <citation type="submission" date="2018-11" db="EMBL/GenBank/DDBJ databases">
        <authorList>
            <consortium name="Pathogen Informatics"/>
        </authorList>
    </citation>
    <scope>NUCLEOTIDE SEQUENCE [LARGE SCALE GENOMIC DNA]</scope>
</reference>
<feature type="coiled-coil region" evidence="1">
    <location>
        <begin position="13"/>
        <end position="124"/>
    </location>
</feature>
<dbReference type="Proteomes" id="UP000270296">
    <property type="component" value="Unassembled WGS sequence"/>
</dbReference>
<name>A0A183J5N4_9BILA</name>
<gene>
    <name evidence="2" type="ORF">SBAD_LOCUS11182</name>
</gene>
<organism evidence="4">
    <name type="scientific">Soboliphyme baturini</name>
    <dbReference type="NCBI Taxonomy" id="241478"/>
    <lineage>
        <taxon>Eukaryota</taxon>
        <taxon>Metazoa</taxon>
        <taxon>Ecdysozoa</taxon>
        <taxon>Nematoda</taxon>
        <taxon>Enoplea</taxon>
        <taxon>Dorylaimia</taxon>
        <taxon>Dioctophymatida</taxon>
        <taxon>Dioctophymatoidea</taxon>
        <taxon>Soboliphymatidae</taxon>
        <taxon>Soboliphyme</taxon>
    </lineage>
</organism>
<evidence type="ECO:0000256" key="1">
    <source>
        <dbReference type="SAM" id="Coils"/>
    </source>
</evidence>
<protein>
    <submittedName>
        <fullName evidence="4">TMF_TATA_bd domain-containing protein</fullName>
    </submittedName>
</protein>
<evidence type="ECO:0000313" key="4">
    <source>
        <dbReference type="WBParaSite" id="SBAD_0001156201-mRNA-1"/>
    </source>
</evidence>
<evidence type="ECO:0000313" key="2">
    <source>
        <dbReference type="EMBL" id="VDP37800.1"/>
    </source>
</evidence>